<dbReference type="CDD" id="cd05324">
    <property type="entry name" value="carb_red_PTCR-like_SDR_c"/>
    <property type="match status" value="1"/>
</dbReference>
<dbReference type="PRINTS" id="PR00081">
    <property type="entry name" value="GDHRDH"/>
</dbReference>
<evidence type="ECO:0000256" key="3">
    <source>
        <dbReference type="ARBA" id="ARBA00023002"/>
    </source>
</evidence>
<reference evidence="4" key="1">
    <citation type="submission" date="2020-07" db="EMBL/GenBank/DDBJ databases">
        <authorList>
            <person name="Lin J."/>
        </authorList>
    </citation>
    <scope>NUCLEOTIDE SEQUENCE</scope>
</reference>
<gene>
    <name evidence="4" type="ORF">CB5_LOCUS29872</name>
</gene>
<dbReference type="InterPro" id="IPR045313">
    <property type="entry name" value="CBR1-like"/>
</dbReference>
<protein>
    <recommendedName>
        <fullName evidence="5">(+)-neomenthol dehydrogenase</fullName>
    </recommendedName>
</protein>
<dbReference type="GO" id="GO:0016020">
    <property type="term" value="C:membrane"/>
    <property type="evidence" value="ECO:0007669"/>
    <property type="project" value="TreeGrafter"/>
</dbReference>
<name>A0A6V7QUX2_ANACO</name>
<comment type="similarity">
    <text evidence="1">Belongs to the short-chain dehydrogenases/reductases (SDR) family.</text>
</comment>
<dbReference type="PANTHER" id="PTHR43490">
    <property type="entry name" value="(+)-NEOMENTHOL DEHYDROGENASE"/>
    <property type="match status" value="1"/>
</dbReference>
<evidence type="ECO:0000313" key="4">
    <source>
        <dbReference type="EMBL" id="CAD1846661.1"/>
    </source>
</evidence>
<dbReference type="InterPro" id="IPR002347">
    <property type="entry name" value="SDR_fam"/>
</dbReference>
<dbReference type="Gene3D" id="3.40.50.720">
    <property type="entry name" value="NAD(P)-binding Rossmann-like Domain"/>
    <property type="match status" value="1"/>
</dbReference>
<accession>A0A6V7QUX2</accession>
<dbReference type="PANTHER" id="PTHR43490:SF99">
    <property type="entry name" value="SHORT-CHAIN DEHYDROGENASE_REDUCTASE"/>
    <property type="match status" value="1"/>
</dbReference>
<dbReference type="SUPFAM" id="SSF51735">
    <property type="entry name" value="NAD(P)-binding Rossmann-fold domains"/>
    <property type="match status" value="1"/>
</dbReference>
<dbReference type="EMBL" id="CAJEUB010000021">
    <property type="protein sequence ID" value="CAD1846661.1"/>
    <property type="molecule type" value="Genomic_DNA"/>
</dbReference>
<proteinExistence type="inferred from homology"/>
<dbReference type="InterPro" id="IPR036291">
    <property type="entry name" value="NAD(P)-bd_dom_sf"/>
</dbReference>
<dbReference type="AlphaFoldDB" id="A0A6V7QUX2"/>
<dbReference type="Pfam" id="PF00106">
    <property type="entry name" value="adh_short"/>
    <property type="match status" value="2"/>
</dbReference>
<keyword evidence="2" id="KW-0521">NADP</keyword>
<keyword evidence="3" id="KW-0560">Oxidoreductase</keyword>
<sequence>MGKKGKERAKEWRRQRLEEIAELREVPYSPSERWWSGETAAVVTGANRGIGLEIARQLAAHGLRVVLAARDAERGRAAAERLREEEGLCVEPRQLDVTDSASVDAFANWVSSEYGGIDILVRTAYVMLAWHIPICEAHNLHFEGIMSTCDVKQLFSNVLNSIFGCPASYLCSIMSQVNNAGVNFNTGADNSVESAEEVIATNYFGTKRMIKAMIPIMKPSPFGARILNVSSRLGRVNGRRNRVGDEALRERLLQDDCLSEELIDGMVTKFLEQVKLGTWSLNGWPQMYTDYSLSKLAVNAYTRLIAKRILDKPEGEKIYINCFCPGWVKTAMTGWAGNISAEEAADTGVWVVLLPPEKAPNGKFFAERREISF</sequence>
<dbReference type="GO" id="GO:0016616">
    <property type="term" value="F:oxidoreductase activity, acting on the CH-OH group of donors, NAD or NADP as acceptor"/>
    <property type="evidence" value="ECO:0007669"/>
    <property type="project" value="InterPro"/>
</dbReference>
<evidence type="ECO:0000256" key="2">
    <source>
        <dbReference type="ARBA" id="ARBA00022857"/>
    </source>
</evidence>
<evidence type="ECO:0000256" key="1">
    <source>
        <dbReference type="ARBA" id="ARBA00006484"/>
    </source>
</evidence>
<evidence type="ECO:0008006" key="5">
    <source>
        <dbReference type="Google" id="ProtNLM"/>
    </source>
</evidence>
<organism evidence="4">
    <name type="scientific">Ananas comosus var. bracteatus</name>
    <name type="common">red pineapple</name>
    <dbReference type="NCBI Taxonomy" id="296719"/>
    <lineage>
        <taxon>Eukaryota</taxon>
        <taxon>Viridiplantae</taxon>
        <taxon>Streptophyta</taxon>
        <taxon>Embryophyta</taxon>
        <taxon>Tracheophyta</taxon>
        <taxon>Spermatophyta</taxon>
        <taxon>Magnoliopsida</taxon>
        <taxon>Liliopsida</taxon>
        <taxon>Poales</taxon>
        <taxon>Bromeliaceae</taxon>
        <taxon>Bromelioideae</taxon>
        <taxon>Ananas</taxon>
    </lineage>
</organism>